<dbReference type="AlphaFoldDB" id="A0A8J3N3X4"/>
<accession>A0A8J3N3X4</accession>
<proteinExistence type="predicted"/>
<organism evidence="1 2">
    <name type="scientific">Reticulibacter mediterranei</name>
    <dbReference type="NCBI Taxonomy" id="2778369"/>
    <lineage>
        <taxon>Bacteria</taxon>
        <taxon>Bacillati</taxon>
        <taxon>Chloroflexota</taxon>
        <taxon>Ktedonobacteria</taxon>
        <taxon>Ktedonobacterales</taxon>
        <taxon>Reticulibacteraceae</taxon>
        <taxon>Reticulibacter</taxon>
    </lineage>
</organism>
<comment type="caution">
    <text evidence="1">The sequence shown here is derived from an EMBL/GenBank/DDBJ whole genome shotgun (WGS) entry which is preliminary data.</text>
</comment>
<evidence type="ECO:0000313" key="1">
    <source>
        <dbReference type="EMBL" id="GHO94868.1"/>
    </source>
</evidence>
<dbReference type="EMBL" id="BNJK01000001">
    <property type="protein sequence ID" value="GHO94868.1"/>
    <property type="molecule type" value="Genomic_DNA"/>
</dbReference>
<gene>
    <name evidence="1" type="ORF">KSF_049160</name>
</gene>
<protein>
    <submittedName>
        <fullName evidence="1">Uncharacterized protein</fullName>
    </submittedName>
</protein>
<sequence length="50" mass="5627">MLRWCFEEEHAYQLTRPEIAHDVIQITTELADLLGITLGEVAPKGSSCLQ</sequence>
<reference evidence="1" key="1">
    <citation type="submission" date="2020-10" db="EMBL/GenBank/DDBJ databases">
        <title>Taxonomic study of unclassified bacteria belonging to the class Ktedonobacteria.</title>
        <authorList>
            <person name="Yabe S."/>
            <person name="Wang C.M."/>
            <person name="Zheng Y."/>
            <person name="Sakai Y."/>
            <person name="Cavaletti L."/>
            <person name="Monciardini P."/>
            <person name="Donadio S."/>
        </authorList>
    </citation>
    <scope>NUCLEOTIDE SEQUENCE</scope>
    <source>
        <strain evidence="1">ID150040</strain>
    </source>
</reference>
<dbReference type="RefSeq" id="WP_220205578.1">
    <property type="nucleotide sequence ID" value="NZ_BNJK01000001.1"/>
</dbReference>
<evidence type="ECO:0000313" key="2">
    <source>
        <dbReference type="Proteomes" id="UP000597444"/>
    </source>
</evidence>
<keyword evidence="2" id="KW-1185">Reference proteome</keyword>
<name>A0A8J3N3X4_9CHLR</name>
<dbReference type="Proteomes" id="UP000597444">
    <property type="component" value="Unassembled WGS sequence"/>
</dbReference>